<evidence type="ECO:0000256" key="7">
    <source>
        <dbReference type="ARBA" id="ARBA00022723"/>
    </source>
</evidence>
<evidence type="ECO:0000313" key="16">
    <source>
        <dbReference type="Proteomes" id="UP000316621"/>
    </source>
</evidence>
<evidence type="ECO:0000256" key="2">
    <source>
        <dbReference type="ARBA" id="ARBA00004141"/>
    </source>
</evidence>
<evidence type="ECO:0000313" key="15">
    <source>
        <dbReference type="EMBL" id="RZC64853.1"/>
    </source>
</evidence>
<feature type="transmembrane region" description="Helical" evidence="13">
    <location>
        <begin position="716"/>
        <end position="736"/>
    </location>
</feature>
<evidence type="ECO:0000256" key="8">
    <source>
        <dbReference type="ARBA" id="ARBA00022771"/>
    </source>
</evidence>
<protein>
    <recommendedName>
        <fullName evidence="4">RING-type E3 ubiquitin transferase</fullName>
        <ecNumber evidence="4">2.3.2.27</ecNumber>
    </recommendedName>
</protein>
<comment type="catalytic activity">
    <reaction evidence="1">
        <text>S-ubiquitinyl-[E2 ubiquitin-conjugating enzyme]-L-cysteine + [acceptor protein]-L-lysine = [E2 ubiquitin-conjugating enzyme]-L-cysteine + N(6)-ubiquitinyl-[acceptor protein]-L-lysine.</text>
        <dbReference type="EC" id="2.3.2.27"/>
    </reaction>
</comment>
<evidence type="ECO:0000256" key="4">
    <source>
        <dbReference type="ARBA" id="ARBA00012483"/>
    </source>
</evidence>
<dbReference type="AlphaFoldDB" id="A0A4Y7JUV7"/>
<dbReference type="GO" id="GO:0005789">
    <property type="term" value="C:endoplasmic reticulum membrane"/>
    <property type="evidence" value="ECO:0007669"/>
    <property type="project" value="TreeGrafter"/>
</dbReference>
<keyword evidence="12 13" id="KW-0472">Membrane</keyword>
<reference evidence="15 16" key="1">
    <citation type="journal article" date="2018" name="Science">
        <title>The opium poppy genome and morphinan production.</title>
        <authorList>
            <person name="Guo L."/>
            <person name="Winzer T."/>
            <person name="Yang X."/>
            <person name="Li Y."/>
            <person name="Ning Z."/>
            <person name="He Z."/>
            <person name="Teodor R."/>
            <person name="Lu Y."/>
            <person name="Bowser T.A."/>
            <person name="Graham I.A."/>
            <person name="Ye K."/>
        </authorList>
    </citation>
    <scope>NUCLEOTIDE SEQUENCE [LARGE SCALE GENOMIC DNA]</scope>
    <source>
        <strain evidence="16">cv. HN1</strain>
        <tissue evidence="15">Leaves</tissue>
    </source>
</reference>
<evidence type="ECO:0000256" key="5">
    <source>
        <dbReference type="ARBA" id="ARBA00022679"/>
    </source>
</evidence>
<dbReference type="GO" id="GO:0061630">
    <property type="term" value="F:ubiquitin protein ligase activity"/>
    <property type="evidence" value="ECO:0007669"/>
    <property type="project" value="UniProtKB-EC"/>
</dbReference>
<evidence type="ECO:0000256" key="3">
    <source>
        <dbReference type="ARBA" id="ARBA00004906"/>
    </source>
</evidence>
<accession>A0A4Y7JUV7</accession>
<gene>
    <name evidence="15" type="ORF">C5167_008543</name>
</gene>
<evidence type="ECO:0000256" key="10">
    <source>
        <dbReference type="ARBA" id="ARBA00022833"/>
    </source>
</evidence>
<feature type="transmembrane region" description="Helical" evidence="13">
    <location>
        <begin position="228"/>
        <end position="248"/>
    </location>
</feature>
<dbReference type="InterPro" id="IPR011016">
    <property type="entry name" value="Znf_RING-CH"/>
</dbReference>
<dbReference type="Gene3D" id="3.30.40.10">
    <property type="entry name" value="Zinc/RING finger domain, C3HC4 (zinc finger)"/>
    <property type="match status" value="1"/>
</dbReference>
<keyword evidence="6 13" id="KW-0812">Transmembrane</keyword>
<feature type="transmembrane region" description="Helical" evidence="13">
    <location>
        <begin position="109"/>
        <end position="132"/>
    </location>
</feature>
<keyword evidence="16" id="KW-1185">Reference proteome</keyword>
<feature type="non-terminal residue" evidence="15">
    <location>
        <position position="811"/>
    </location>
</feature>
<dbReference type="EMBL" id="CM010720">
    <property type="protein sequence ID" value="RZC64853.1"/>
    <property type="molecule type" value="Genomic_DNA"/>
</dbReference>
<dbReference type="STRING" id="3469.A0A4Y7JUV7"/>
<evidence type="ECO:0000256" key="6">
    <source>
        <dbReference type="ARBA" id="ARBA00022692"/>
    </source>
</evidence>
<keyword evidence="9" id="KW-0833">Ubl conjugation pathway</keyword>
<keyword evidence="11 13" id="KW-1133">Transmembrane helix</keyword>
<feature type="transmembrane region" description="Helical" evidence="13">
    <location>
        <begin position="690"/>
        <end position="709"/>
    </location>
</feature>
<dbReference type="Pfam" id="PF12906">
    <property type="entry name" value="RINGv"/>
    <property type="match status" value="1"/>
</dbReference>
<sequence length="811" mass="92442">MRRRLVETREKEILEQEADEEEEEICRICHSSGDSKNPLKYPCACSWSIKFVHSKCLLRWMKQRITLKCEVCNHKYSVHRVYAENTPTILPPREFLCGIAMKACHVAPYCVRICFSVLNQLLMLPYIAFWIWRSSVANSLSEAKELLVHSLMFPSTFMIMDWLYVLLIGNIISLLVMWLCSFVEIYAPFLVAPQPGNRNRNADEVREDAEVERQAIAGGLRNCDLVELWLTVFVALLRYFRGLIISVFRLAVHDPVWRTVIYLFTCILFFLISNNVLMSLRLGRMIFRNLFYASSSISTPLIESTLYIENNSLKNASHAITNLSAEVQNDGLLFCAAEVLAETLIANSTRPGEDLSSVGKPLLVYPSSGLYDVITGYMVVVPWMLLVVLHIPIRTVTSKIRGRLRKFLTTMIYPFFLMIHLGALPLVYGCWLDIHISTSHVRRVLCNEGLYFFHDLADPICIILRRLTNDVQVQASKFLFSIAVNGVLIVFLVYLLAILAMRLAPTIFPLHISVSDPFTEIPVVMLLLQICLPYAIELRETVEALLHQWITAVCCTLGLSVFLFSRPEDIGGQENVKVERQQDRLQDRLIAAKDPNRNIFTFNGSTFVFRVVLLIFLVWTMLLLFSSSSIIVSIPPGRVLLSSISSLPITHGIKCNGNICMPFLSEMFPSGLLSLEQDTSSSTLKQGKRIYGSIIVIPVLIGLLFEFLFMEPIRAIVVEAPVLLLCQNWAVGFFFFKLWRTLVLLNHRIVLVDESWRIKFERVRDNGILKLPGCWMLQEILIPIVMNLLVSLCLLYVLARGIVPLLGFWIT</sequence>
<keyword evidence="8" id="KW-0863">Zinc-finger</keyword>
<feature type="domain" description="RING-CH-type" evidence="14">
    <location>
        <begin position="18"/>
        <end position="79"/>
    </location>
</feature>
<feature type="transmembrane region" description="Helical" evidence="13">
    <location>
        <begin position="260"/>
        <end position="278"/>
    </location>
</feature>
<organism evidence="15 16">
    <name type="scientific">Papaver somniferum</name>
    <name type="common">Opium poppy</name>
    <dbReference type="NCBI Taxonomy" id="3469"/>
    <lineage>
        <taxon>Eukaryota</taxon>
        <taxon>Viridiplantae</taxon>
        <taxon>Streptophyta</taxon>
        <taxon>Embryophyta</taxon>
        <taxon>Tracheophyta</taxon>
        <taxon>Spermatophyta</taxon>
        <taxon>Magnoliopsida</taxon>
        <taxon>Ranunculales</taxon>
        <taxon>Papaveraceae</taxon>
        <taxon>Papaveroideae</taxon>
        <taxon>Papaver</taxon>
    </lineage>
</organism>
<feature type="transmembrane region" description="Helical" evidence="13">
    <location>
        <begin position="162"/>
        <end position="191"/>
    </location>
</feature>
<evidence type="ECO:0000256" key="9">
    <source>
        <dbReference type="ARBA" id="ARBA00022786"/>
    </source>
</evidence>
<feature type="transmembrane region" description="Helical" evidence="13">
    <location>
        <begin position="478"/>
        <end position="497"/>
    </location>
</feature>
<evidence type="ECO:0000259" key="14">
    <source>
        <dbReference type="PROSITE" id="PS51292"/>
    </source>
</evidence>
<dbReference type="SUPFAM" id="SSF57850">
    <property type="entry name" value="RING/U-box"/>
    <property type="match status" value="1"/>
</dbReference>
<evidence type="ECO:0000256" key="12">
    <source>
        <dbReference type="ARBA" id="ARBA00023136"/>
    </source>
</evidence>
<dbReference type="InterPro" id="IPR013083">
    <property type="entry name" value="Znf_RING/FYVE/PHD"/>
</dbReference>
<keyword evidence="5" id="KW-0808">Transferase</keyword>
<dbReference type="InterPro" id="IPR056521">
    <property type="entry name" value="MARCHF6-like_C"/>
</dbReference>
<dbReference type="GO" id="GO:0036503">
    <property type="term" value="P:ERAD pathway"/>
    <property type="evidence" value="ECO:0007669"/>
    <property type="project" value="TreeGrafter"/>
</dbReference>
<feature type="transmembrane region" description="Helical" evidence="13">
    <location>
        <begin position="412"/>
        <end position="434"/>
    </location>
</feature>
<feature type="transmembrane region" description="Helical" evidence="13">
    <location>
        <begin position="780"/>
        <end position="799"/>
    </location>
</feature>
<comment type="pathway">
    <text evidence="3">Protein modification; protein ubiquitination.</text>
</comment>
<dbReference type="SMART" id="SM00744">
    <property type="entry name" value="RINGv"/>
    <property type="match status" value="1"/>
</dbReference>
<keyword evidence="7" id="KW-0479">Metal-binding</keyword>
<dbReference type="Pfam" id="PF23113">
    <property type="entry name" value="MARCHF6_C"/>
    <property type="match status" value="1"/>
</dbReference>
<dbReference type="Proteomes" id="UP000316621">
    <property type="component" value="Chromosome 6"/>
</dbReference>
<feature type="transmembrane region" description="Helical" evidence="13">
    <location>
        <begin position="518"/>
        <end position="536"/>
    </location>
</feature>
<evidence type="ECO:0000256" key="11">
    <source>
        <dbReference type="ARBA" id="ARBA00022989"/>
    </source>
</evidence>
<feature type="transmembrane region" description="Helical" evidence="13">
    <location>
        <begin position="548"/>
        <end position="565"/>
    </location>
</feature>
<dbReference type="EC" id="2.3.2.27" evidence="4"/>
<proteinExistence type="predicted"/>
<feature type="transmembrane region" description="Helical" evidence="13">
    <location>
        <begin position="607"/>
        <end position="632"/>
    </location>
</feature>
<name>A0A4Y7JUV7_PAPSO</name>
<dbReference type="GO" id="GO:0008270">
    <property type="term" value="F:zinc ion binding"/>
    <property type="evidence" value="ECO:0007669"/>
    <property type="project" value="UniProtKB-KW"/>
</dbReference>
<evidence type="ECO:0000256" key="1">
    <source>
        <dbReference type="ARBA" id="ARBA00000900"/>
    </source>
</evidence>
<dbReference type="PANTHER" id="PTHR13145:SF0">
    <property type="entry name" value="E3 UBIQUITIN-PROTEIN LIGASE MARCHF6"/>
    <property type="match status" value="1"/>
</dbReference>
<comment type="subcellular location">
    <subcellularLocation>
        <location evidence="2">Membrane</location>
        <topology evidence="2">Multi-pass membrane protein</topology>
    </subcellularLocation>
</comment>
<keyword evidence="10" id="KW-0862">Zinc</keyword>
<feature type="transmembrane region" description="Helical" evidence="13">
    <location>
        <begin position="370"/>
        <end position="391"/>
    </location>
</feature>
<evidence type="ECO:0000256" key="13">
    <source>
        <dbReference type="SAM" id="Phobius"/>
    </source>
</evidence>
<dbReference type="PANTHER" id="PTHR13145">
    <property type="entry name" value="SSM4 PROTEIN"/>
    <property type="match status" value="1"/>
</dbReference>
<dbReference type="PROSITE" id="PS51292">
    <property type="entry name" value="ZF_RING_CH"/>
    <property type="match status" value="1"/>
</dbReference>
<dbReference type="Gramene" id="RZC64853">
    <property type="protein sequence ID" value="RZC64853"/>
    <property type="gene ID" value="C5167_008543"/>
</dbReference>